<sequence>MIQDGVIPLAEIDSLSKEIECIMCLNTANNSRMCIHCSVIVCAKCIETWINKQKTCPKCFHPVQETDFVKCRLVDKIIEFIEVVKSNICSNHPKETPRVYCSTCKKYVCFECIVTDGQHVDHDYKYIDEDYRKIISLNHKLLDFLRKRRKNNQDNLATLELATQMLLNDHNDNINHVNTVQQTATVLIKETQRTFDNYQQKKQTYVDVIKIDEMIIKNIEQRLSESQNLSDQEEILQILQEHIPSMKIQFSNHINILSPKGW</sequence>
<feature type="domain" description="RING-type" evidence="5">
    <location>
        <begin position="21"/>
        <end position="59"/>
    </location>
</feature>
<name>A0A820D951_9BILA</name>
<dbReference type="PROSITE" id="PS50119">
    <property type="entry name" value="ZF_BBOX"/>
    <property type="match status" value="1"/>
</dbReference>
<dbReference type="InterPro" id="IPR000315">
    <property type="entry name" value="Znf_B-box"/>
</dbReference>
<dbReference type="SUPFAM" id="SSF57850">
    <property type="entry name" value="RING/U-box"/>
    <property type="match status" value="1"/>
</dbReference>
<gene>
    <name evidence="7" type="ORF">HFQ381_LOCUS8821</name>
</gene>
<evidence type="ECO:0000313" key="7">
    <source>
        <dbReference type="EMBL" id="CAF4224175.1"/>
    </source>
</evidence>
<keyword evidence="3" id="KW-0862">Zinc</keyword>
<feature type="non-terminal residue" evidence="7">
    <location>
        <position position="1"/>
    </location>
</feature>
<proteinExistence type="predicted"/>
<dbReference type="PANTHER" id="PTHR36754:SF2">
    <property type="entry name" value="E3 UBIQUITIN-PROTEIN LIGASE TRIM37"/>
    <property type="match status" value="1"/>
</dbReference>
<evidence type="ECO:0000259" key="6">
    <source>
        <dbReference type="PROSITE" id="PS50119"/>
    </source>
</evidence>
<evidence type="ECO:0000259" key="5">
    <source>
        <dbReference type="PROSITE" id="PS50089"/>
    </source>
</evidence>
<dbReference type="Proteomes" id="UP000663851">
    <property type="component" value="Unassembled WGS sequence"/>
</dbReference>
<keyword evidence="2 4" id="KW-0863">Zinc-finger</keyword>
<dbReference type="InterPro" id="IPR053003">
    <property type="entry name" value="TRIM_RBCC_E3_ubiq-ligases"/>
</dbReference>
<dbReference type="EMBL" id="CAJOBO010000449">
    <property type="protein sequence ID" value="CAF4224175.1"/>
    <property type="molecule type" value="Genomic_DNA"/>
</dbReference>
<evidence type="ECO:0000256" key="3">
    <source>
        <dbReference type="ARBA" id="ARBA00022833"/>
    </source>
</evidence>
<evidence type="ECO:0000256" key="4">
    <source>
        <dbReference type="PROSITE-ProRule" id="PRU00024"/>
    </source>
</evidence>
<protein>
    <submittedName>
        <fullName evidence="7">Uncharacterized protein</fullName>
    </submittedName>
</protein>
<dbReference type="GO" id="GO:0005164">
    <property type="term" value="F:tumor necrosis factor receptor binding"/>
    <property type="evidence" value="ECO:0007669"/>
    <property type="project" value="TreeGrafter"/>
</dbReference>
<dbReference type="GO" id="GO:0031625">
    <property type="term" value="F:ubiquitin protein ligase binding"/>
    <property type="evidence" value="ECO:0007669"/>
    <property type="project" value="TreeGrafter"/>
</dbReference>
<dbReference type="GO" id="GO:0070842">
    <property type="term" value="P:aggresome assembly"/>
    <property type="evidence" value="ECO:0007669"/>
    <property type="project" value="TreeGrafter"/>
</dbReference>
<dbReference type="InterPro" id="IPR013083">
    <property type="entry name" value="Znf_RING/FYVE/PHD"/>
</dbReference>
<dbReference type="SUPFAM" id="SSF57845">
    <property type="entry name" value="B-box zinc-binding domain"/>
    <property type="match status" value="1"/>
</dbReference>
<dbReference type="Gene3D" id="3.30.160.60">
    <property type="entry name" value="Classic Zinc Finger"/>
    <property type="match status" value="1"/>
</dbReference>
<dbReference type="GO" id="GO:0051865">
    <property type="term" value="P:protein autoubiquitination"/>
    <property type="evidence" value="ECO:0007669"/>
    <property type="project" value="TreeGrafter"/>
</dbReference>
<dbReference type="PROSITE" id="PS50089">
    <property type="entry name" value="ZF_RING_2"/>
    <property type="match status" value="1"/>
</dbReference>
<dbReference type="PANTHER" id="PTHR36754">
    <property type="entry name" value="E3 UBIQUITIN-PROTEIN LIGASE TRIM37"/>
    <property type="match status" value="1"/>
</dbReference>
<dbReference type="GO" id="GO:0005778">
    <property type="term" value="C:peroxisomal membrane"/>
    <property type="evidence" value="ECO:0007669"/>
    <property type="project" value="TreeGrafter"/>
</dbReference>
<dbReference type="GO" id="GO:0008270">
    <property type="term" value="F:zinc ion binding"/>
    <property type="evidence" value="ECO:0007669"/>
    <property type="project" value="UniProtKB-KW"/>
</dbReference>
<dbReference type="Gene3D" id="3.30.40.10">
    <property type="entry name" value="Zinc/RING finger domain, C3HC4 (zinc finger)"/>
    <property type="match status" value="1"/>
</dbReference>
<feature type="domain" description="B box-type" evidence="6">
    <location>
        <begin position="84"/>
        <end position="127"/>
    </location>
</feature>
<reference evidence="7" key="1">
    <citation type="submission" date="2021-02" db="EMBL/GenBank/DDBJ databases">
        <authorList>
            <person name="Nowell W R."/>
        </authorList>
    </citation>
    <scope>NUCLEOTIDE SEQUENCE</scope>
</reference>
<dbReference type="Pfam" id="PF00643">
    <property type="entry name" value="zf-B_box"/>
    <property type="match status" value="1"/>
</dbReference>
<organism evidence="7 8">
    <name type="scientific">Rotaria socialis</name>
    <dbReference type="NCBI Taxonomy" id="392032"/>
    <lineage>
        <taxon>Eukaryota</taxon>
        <taxon>Metazoa</taxon>
        <taxon>Spiralia</taxon>
        <taxon>Gnathifera</taxon>
        <taxon>Rotifera</taxon>
        <taxon>Eurotatoria</taxon>
        <taxon>Bdelloidea</taxon>
        <taxon>Philodinida</taxon>
        <taxon>Philodinidae</taxon>
        <taxon>Rotaria</taxon>
    </lineage>
</organism>
<dbReference type="GO" id="GO:0016235">
    <property type="term" value="C:aggresome"/>
    <property type="evidence" value="ECO:0007669"/>
    <property type="project" value="TreeGrafter"/>
</dbReference>
<accession>A0A820D951</accession>
<dbReference type="GO" id="GO:0006513">
    <property type="term" value="P:protein monoubiquitination"/>
    <property type="evidence" value="ECO:0007669"/>
    <property type="project" value="TreeGrafter"/>
</dbReference>
<comment type="caution">
    <text evidence="7">The sequence shown here is derived from an EMBL/GenBank/DDBJ whole genome shotgun (WGS) entry which is preliminary data.</text>
</comment>
<dbReference type="AlphaFoldDB" id="A0A820D951"/>
<evidence type="ECO:0000256" key="1">
    <source>
        <dbReference type="ARBA" id="ARBA00022723"/>
    </source>
</evidence>
<keyword evidence="1" id="KW-0479">Metal-binding</keyword>
<evidence type="ECO:0000313" key="8">
    <source>
        <dbReference type="Proteomes" id="UP000663851"/>
    </source>
</evidence>
<evidence type="ECO:0000256" key="2">
    <source>
        <dbReference type="ARBA" id="ARBA00022771"/>
    </source>
</evidence>
<dbReference type="GO" id="GO:0061630">
    <property type="term" value="F:ubiquitin protein ligase activity"/>
    <property type="evidence" value="ECO:0007669"/>
    <property type="project" value="TreeGrafter"/>
</dbReference>
<dbReference type="InterPro" id="IPR001841">
    <property type="entry name" value="Znf_RING"/>
</dbReference>